<dbReference type="AlphaFoldDB" id="A0A3B1BEN4"/>
<name>A0A3B1BEN4_9ZZZZ</name>
<gene>
    <name evidence="2" type="ORF">MNBD_GAMMA24-1350</name>
</gene>
<proteinExistence type="predicted"/>
<feature type="transmembrane region" description="Helical" evidence="1">
    <location>
        <begin position="7"/>
        <end position="30"/>
    </location>
</feature>
<sequence>MSHKITNACVFCGAAAISLITLVVIAILIWTQMT</sequence>
<dbReference type="EMBL" id="UOFZ01000067">
    <property type="protein sequence ID" value="VAX12861.1"/>
    <property type="molecule type" value="Genomic_DNA"/>
</dbReference>
<organism evidence="2">
    <name type="scientific">hydrothermal vent metagenome</name>
    <dbReference type="NCBI Taxonomy" id="652676"/>
    <lineage>
        <taxon>unclassified sequences</taxon>
        <taxon>metagenomes</taxon>
        <taxon>ecological metagenomes</taxon>
    </lineage>
</organism>
<protein>
    <submittedName>
        <fullName evidence="2">Uncharacterized protein</fullName>
    </submittedName>
</protein>
<keyword evidence="1" id="KW-1133">Transmembrane helix</keyword>
<accession>A0A3B1BEN4</accession>
<evidence type="ECO:0000313" key="2">
    <source>
        <dbReference type="EMBL" id="VAX12861.1"/>
    </source>
</evidence>
<keyword evidence="1" id="KW-0812">Transmembrane</keyword>
<evidence type="ECO:0000256" key="1">
    <source>
        <dbReference type="SAM" id="Phobius"/>
    </source>
</evidence>
<reference evidence="2" key="1">
    <citation type="submission" date="2018-06" db="EMBL/GenBank/DDBJ databases">
        <authorList>
            <person name="Zhirakovskaya E."/>
        </authorList>
    </citation>
    <scope>NUCLEOTIDE SEQUENCE</scope>
</reference>
<keyword evidence="1" id="KW-0472">Membrane</keyword>